<accession>A0A085ZB54</accession>
<name>A0A085ZB54_9FLAO</name>
<comment type="caution">
    <text evidence="1">The sequence shown here is derived from an EMBL/GenBank/DDBJ whole genome shotgun (WGS) entry which is preliminary data.</text>
</comment>
<organism evidence="1 2">
    <name type="scientific">Chryseobacterium luteum</name>
    <dbReference type="NCBI Taxonomy" id="421531"/>
    <lineage>
        <taxon>Bacteria</taxon>
        <taxon>Pseudomonadati</taxon>
        <taxon>Bacteroidota</taxon>
        <taxon>Flavobacteriia</taxon>
        <taxon>Flavobacteriales</taxon>
        <taxon>Weeksellaceae</taxon>
        <taxon>Chryseobacterium group</taxon>
        <taxon>Chryseobacterium</taxon>
    </lineage>
</organism>
<dbReference type="Proteomes" id="UP000028703">
    <property type="component" value="Unassembled WGS sequence"/>
</dbReference>
<proteinExistence type="predicted"/>
<evidence type="ECO:0000313" key="2">
    <source>
        <dbReference type="Proteomes" id="UP000028703"/>
    </source>
</evidence>
<dbReference type="EMBL" id="JPRO01000015">
    <property type="protein sequence ID" value="KFF01668.1"/>
    <property type="molecule type" value="Genomic_DNA"/>
</dbReference>
<keyword evidence="2" id="KW-1185">Reference proteome</keyword>
<dbReference type="AlphaFoldDB" id="A0A085ZB54"/>
<protein>
    <submittedName>
        <fullName evidence="1">Uncharacterized protein</fullName>
    </submittedName>
</protein>
<dbReference type="eggNOG" id="ENOG5031276">
    <property type="taxonomic scope" value="Bacteria"/>
</dbReference>
<sequence length="207" mass="24366">MAKELYFIKTNPNIAKINLYNKLCREEENIIRFLHADAKVSLEIIKNKVKDSVETLSKEELSSILNWFGSIYPADHEEVKTQLFIHGIDIFFEIQEEQNVETFREMLSDYENYSQQKLDFMVDAQNFNRFLVYGLFFTDIALKEKGSCTVLSHYLKSDYASLYTLAEDQFRKKGSDEDQDLALQHYFAELYDLTKFYKGSIIQLHTT</sequence>
<evidence type="ECO:0000313" key="1">
    <source>
        <dbReference type="EMBL" id="KFF01668.1"/>
    </source>
</evidence>
<gene>
    <name evidence="1" type="ORF">IX38_16480</name>
</gene>
<dbReference type="OrthoDB" id="1270372at2"/>
<reference evidence="1 2" key="1">
    <citation type="submission" date="2014-07" db="EMBL/GenBank/DDBJ databases">
        <title>Genome of Chryseobacterium luteum DSM 18605.</title>
        <authorList>
            <person name="Stropko S.J."/>
            <person name="Pipes S.E."/>
            <person name="Newman J.D."/>
        </authorList>
    </citation>
    <scope>NUCLEOTIDE SEQUENCE [LARGE SCALE GENOMIC DNA]</scope>
    <source>
        <strain evidence="1 2">DSM 18605</strain>
    </source>
</reference>